<proteinExistence type="predicted"/>
<accession>A0A382FG00</accession>
<gene>
    <name evidence="2" type="ORF">METZ01_LOCUS214744</name>
</gene>
<reference evidence="2" key="1">
    <citation type="submission" date="2018-05" db="EMBL/GenBank/DDBJ databases">
        <authorList>
            <person name="Lanie J.A."/>
            <person name="Ng W.-L."/>
            <person name="Kazmierczak K.M."/>
            <person name="Andrzejewski T.M."/>
            <person name="Davidsen T.M."/>
            <person name="Wayne K.J."/>
            <person name="Tettelin H."/>
            <person name="Glass J.I."/>
            <person name="Rusch D."/>
            <person name="Podicherti R."/>
            <person name="Tsui H.-C.T."/>
            <person name="Winkler M.E."/>
        </authorList>
    </citation>
    <scope>NUCLEOTIDE SEQUENCE</scope>
</reference>
<feature type="domain" description="Beta-lactamase-related" evidence="1">
    <location>
        <begin position="78"/>
        <end position="343"/>
    </location>
</feature>
<dbReference type="InterPro" id="IPR001466">
    <property type="entry name" value="Beta-lactam-related"/>
</dbReference>
<name>A0A382FG00_9ZZZZ</name>
<dbReference type="EMBL" id="UINC01049748">
    <property type="protein sequence ID" value="SVB61890.1"/>
    <property type="molecule type" value="Genomic_DNA"/>
</dbReference>
<dbReference type="AlphaFoldDB" id="A0A382FG00"/>
<protein>
    <recommendedName>
        <fullName evidence="1">Beta-lactamase-related domain-containing protein</fullName>
    </recommendedName>
</protein>
<dbReference type="InterPro" id="IPR050789">
    <property type="entry name" value="Diverse_Enzym_Activities"/>
</dbReference>
<evidence type="ECO:0000259" key="1">
    <source>
        <dbReference type="Pfam" id="PF00144"/>
    </source>
</evidence>
<dbReference type="Gene3D" id="3.40.710.10">
    <property type="entry name" value="DD-peptidase/beta-lactamase superfamily"/>
    <property type="match status" value="1"/>
</dbReference>
<organism evidence="2">
    <name type="scientific">marine metagenome</name>
    <dbReference type="NCBI Taxonomy" id="408172"/>
    <lineage>
        <taxon>unclassified sequences</taxon>
        <taxon>metagenomes</taxon>
        <taxon>ecological metagenomes</taxon>
    </lineage>
</organism>
<dbReference type="PANTHER" id="PTHR43283">
    <property type="entry name" value="BETA-LACTAMASE-RELATED"/>
    <property type="match status" value="1"/>
</dbReference>
<sequence length="365" mass="41009">MKITSRDNDNYYPQPESQGGWRFLKDKSEIKSLTNVSLGKLDALIQRYRLFFDTHASGIVVIRKGYLIKEHYSFMTLPGSRFDVWSCTKSFTGTAWGLLLEEARKGTLPNNLKIGLDSSAYSFLPDKYKVTDKLKERITIGHLLAMTSGIAGESDLVFGVPTDIDCGPFENALGHCDNRYGRKTDSLVAEPGKLWNYSDPAMAHLSILFHSIMGQEIHEYMQEKVFEEIGIENASWDVLGGGQFIGPHTCAHIGLHISARELARFGYLMMHQGLWNGKEVIPSWWVEIATKSSQQLNPEYGYTFWVNTNGTHWPGLPKDMFALEGYNSNRCYVVPSKDLVVVRVGAGPNQWNEQSLISGVLDAIN</sequence>
<evidence type="ECO:0000313" key="2">
    <source>
        <dbReference type="EMBL" id="SVB61890.1"/>
    </source>
</evidence>
<dbReference type="SUPFAM" id="SSF56601">
    <property type="entry name" value="beta-lactamase/transpeptidase-like"/>
    <property type="match status" value="1"/>
</dbReference>
<dbReference type="PANTHER" id="PTHR43283:SF7">
    <property type="entry name" value="BETA-LACTAMASE-RELATED DOMAIN-CONTAINING PROTEIN"/>
    <property type="match status" value="1"/>
</dbReference>
<dbReference type="InterPro" id="IPR012338">
    <property type="entry name" value="Beta-lactam/transpept-like"/>
</dbReference>
<dbReference type="Pfam" id="PF00144">
    <property type="entry name" value="Beta-lactamase"/>
    <property type="match status" value="1"/>
</dbReference>